<dbReference type="Gene3D" id="2.40.160.90">
    <property type="match status" value="1"/>
</dbReference>
<sequence length="126" mass="12922">MAGDLPEPGDLPTSGVAEYTGHAIGEVANGSRQYIATGAFSNTWDFGTRSGQVRIDGFDGRDFAGTAESDEGGRDYGGPITGPEGFSGRIDGSFFKGGGDPAAETGGQFRLEGPEYRASGTFAGTK</sequence>
<accession>A0ABS1DMF7</accession>
<dbReference type="Proteomes" id="UP001296873">
    <property type="component" value="Unassembled WGS sequence"/>
</dbReference>
<gene>
    <name evidence="2" type="ORF">CKO28_21320</name>
</gene>
<proteinExistence type="predicted"/>
<name>A0ABS1DMF7_9PROT</name>
<dbReference type="SUPFAM" id="SSF56925">
    <property type="entry name" value="OMPA-like"/>
    <property type="match status" value="1"/>
</dbReference>
<evidence type="ECO:0008006" key="4">
    <source>
        <dbReference type="Google" id="ProtNLM"/>
    </source>
</evidence>
<evidence type="ECO:0000313" key="2">
    <source>
        <dbReference type="EMBL" id="MBK1670565.1"/>
    </source>
</evidence>
<comment type="caution">
    <text evidence="2">The sequence shown here is derived from an EMBL/GenBank/DDBJ whole genome shotgun (WGS) entry which is preliminary data.</text>
</comment>
<reference evidence="2 3" key="1">
    <citation type="journal article" date="2020" name="Microorganisms">
        <title>Osmotic Adaptation and Compatible Solute Biosynthesis of Phototrophic Bacteria as Revealed from Genome Analyses.</title>
        <authorList>
            <person name="Imhoff J.F."/>
            <person name="Rahn T."/>
            <person name="Kunzel S."/>
            <person name="Keller A."/>
            <person name="Neulinger S.C."/>
        </authorList>
    </citation>
    <scope>NUCLEOTIDE SEQUENCE [LARGE SCALE GENOMIC DNA]</scope>
    <source>
        <strain evidence="2 3">DSM 9895</strain>
    </source>
</reference>
<evidence type="ECO:0000256" key="1">
    <source>
        <dbReference type="SAM" id="MobiDB-lite"/>
    </source>
</evidence>
<dbReference type="EMBL" id="NRRL01000101">
    <property type="protein sequence ID" value="MBK1670565.1"/>
    <property type="molecule type" value="Genomic_DNA"/>
</dbReference>
<evidence type="ECO:0000313" key="3">
    <source>
        <dbReference type="Proteomes" id="UP001296873"/>
    </source>
</evidence>
<protein>
    <recommendedName>
        <fullName evidence="4">Transferrin-binding protein B C-lobe/N-lobe beta barrel domain-containing protein</fullName>
    </recommendedName>
</protein>
<organism evidence="2 3">
    <name type="scientific">Rhodovibrio sodomensis</name>
    <dbReference type="NCBI Taxonomy" id="1088"/>
    <lineage>
        <taxon>Bacteria</taxon>
        <taxon>Pseudomonadati</taxon>
        <taxon>Pseudomonadota</taxon>
        <taxon>Alphaproteobacteria</taxon>
        <taxon>Rhodospirillales</taxon>
        <taxon>Rhodovibrionaceae</taxon>
        <taxon>Rhodovibrio</taxon>
    </lineage>
</organism>
<feature type="region of interest" description="Disordered" evidence="1">
    <location>
        <begin position="57"/>
        <end position="126"/>
    </location>
</feature>
<keyword evidence="3" id="KW-1185">Reference proteome</keyword>
<dbReference type="InterPro" id="IPR011250">
    <property type="entry name" value="OMP/PagP_B-barrel"/>
</dbReference>